<dbReference type="RefSeq" id="WP_121134062.1">
    <property type="nucleotide sequence ID" value="NZ_JBHUFK010000040.1"/>
</dbReference>
<proteinExistence type="predicted"/>
<dbReference type="GO" id="GO:0006749">
    <property type="term" value="P:glutathione metabolic process"/>
    <property type="evidence" value="ECO:0007669"/>
    <property type="project" value="TreeGrafter"/>
</dbReference>
<evidence type="ECO:0000259" key="1">
    <source>
        <dbReference type="Pfam" id="PF01968"/>
    </source>
</evidence>
<name>A0A494YSN9_9BACI</name>
<evidence type="ECO:0000313" key="5">
    <source>
        <dbReference type="Proteomes" id="UP000281813"/>
    </source>
</evidence>
<accession>A0A494YSN9</accession>
<dbReference type="AlphaFoldDB" id="A0A494YSN9"/>
<dbReference type="PANTHER" id="PTHR11365:SF23">
    <property type="entry name" value="HYPOTHETICAL 5-OXOPROLINASE (EUROFUNG)-RELATED"/>
    <property type="match status" value="1"/>
</dbReference>
<dbReference type="InterPro" id="IPR049517">
    <property type="entry name" value="ACX-like_C"/>
</dbReference>
<dbReference type="GO" id="GO:0017168">
    <property type="term" value="F:5-oxoprolinase (ATP-hydrolyzing) activity"/>
    <property type="evidence" value="ECO:0007669"/>
    <property type="project" value="TreeGrafter"/>
</dbReference>
<protein>
    <submittedName>
        <fullName evidence="4">Hydantoinase/oxoprolinase family protein</fullName>
    </submittedName>
</protein>
<sequence length="696" mass="76803">MRYRIGVDTGGTFTDVALISEESGETFITKVPSTPENSSIGVLNGVKQIIMETGIQYEDLNFFIHGSTVATNTLLEKKGAKTVLLTTKGFKDVLQIGRQTRPKLYDFRARRNEPLVTRDLRLEIDERINAKGEVVKEIDQNQLTELVEKLKDVDAKAVVVSFINSFLNSENEIIVKEFLEKSLPNVSITISSEVLPEIKEYERTSTAVVNGYVMPKMEYYLRYLEEKITELKIPSELYIMQSNGGVINTDTTVKMPVRTVLSGPAGGVVGGSNIADQTEYKNLITIDMGGTSLDTSLIENGKPQYTTSSKIQDFPIHVPMVEMHTIGAGGGSIAWIDSGGALRVGPESAGAVPGPVCYGKGGTEPTVSDANAILGRINPNSLLGGKMKIDIHSAKKVIKEKIADPLGLTVEKAAEGILKVVNTNMVRGIRVISVEKGHDSRDFSLLAFGGAGPLHASDIAEELGCKNIIIPPNPGIACAMGMLTADVRHDYVQSYISELSQINLEELNNKLSKLYRISRDELAAEGFKKEEMKFQASLDLRYKNQAYNLNIELDDMYVTEVEIRNAVEKFHSSHNKVYGFSRLGEELEVANIRLISYGLIKKPKENINNNGPNQDLEPIGNREVYFEGSFYNTSIYERSDMYSGNVIKGPAVIEQLDSTVIIHPYQEALVDIYHNLVIQNVKKKAGRELKNAVLKN</sequence>
<dbReference type="InterPro" id="IPR008040">
    <property type="entry name" value="Hydant_A_N"/>
</dbReference>
<keyword evidence="5" id="KW-1185">Reference proteome</keyword>
<dbReference type="Pfam" id="PF01968">
    <property type="entry name" value="Hydantoinase_A"/>
    <property type="match status" value="1"/>
</dbReference>
<dbReference type="EMBL" id="RBZO01000037">
    <property type="protein sequence ID" value="RKQ12952.1"/>
    <property type="molecule type" value="Genomic_DNA"/>
</dbReference>
<dbReference type="Pfam" id="PF05378">
    <property type="entry name" value="Hydant_A_N"/>
    <property type="match status" value="1"/>
</dbReference>
<dbReference type="InterPro" id="IPR002821">
    <property type="entry name" value="Hydantoinase_A"/>
</dbReference>
<feature type="domain" description="Hydantoinase A/oxoprolinase" evidence="1">
    <location>
        <begin position="203"/>
        <end position="490"/>
    </location>
</feature>
<dbReference type="Pfam" id="PF19278">
    <property type="entry name" value="Hydant_A_C"/>
    <property type="match status" value="1"/>
</dbReference>
<dbReference type="Proteomes" id="UP000281813">
    <property type="component" value="Unassembled WGS sequence"/>
</dbReference>
<dbReference type="InterPro" id="IPR043129">
    <property type="entry name" value="ATPase_NBD"/>
</dbReference>
<comment type="caution">
    <text evidence="4">The sequence shown here is derived from an EMBL/GenBank/DDBJ whole genome shotgun (WGS) entry which is preliminary data.</text>
</comment>
<evidence type="ECO:0000313" key="4">
    <source>
        <dbReference type="EMBL" id="RKQ12952.1"/>
    </source>
</evidence>
<feature type="domain" description="Acetophenone carboxylase-like C-terminal" evidence="3">
    <location>
        <begin position="504"/>
        <end position="674"/>
    </location>
</feature>
<evidence type="ECO:0000259" key="2">
    <source>
        <dbReference type="Pfam" id="PF05378"/>
    </source>
</evidence>
<gene>
    <name evidence="4" type="ORF">D8M05_17300</name>
</gene>
<dbReference type="SUPFAM" id="SSF53067">
    <property type="entry name" value="Actin-like ATPase domain"/>
    <property type="match status" value="1"/>
</dbReference>
<dbReference type="PANTHER" id="PTHR11365">
    <property type="entry name" value="5-OXOPROLINASE RELATED"/>
    <property type="match status" value="1"/>
</dbReference>
<organism evidence="4 5">
    <name type="scientific">Oceanobacillus bengalensis</name>
    <dbReference type="NCBI Taxonomy" id="1435466"/>
    <lineage>
        <taxon>Bacteria</taxon>
        <taxon>Bacillati</taxon>
        <taxon>Bacillota</taxon>
        <taxon>Bacilli</taxon>
        <taxon>Bacillales</taxon>
        <taxon>Bacillaceae</taxon>
        <taxon>Oceanobacillus</taxon>
    </lineage>
</organism>
<dbReference type="OrthoDB" id="9768323at2"/>
<feature type="domain" description="Hydantoinase/oxoprolinase N-terminal" evidence="2">
    <location>
        <begin position="4"/>
        <end position="181"/>
    </location>
</feature>
<reference evidence="4 5" key="1">
    <citation type="journal article" date="2015" name="Antonie Van Leeuwenhoek">
        <title>Oceanobacillus bengalensis sp. nov., a bacterium isolated from seawater of the Bay of Bengal.</title>
        <authorList>
            <person name="Yongchang O."/>
            <person name="Xiang W."/>
            <person name="Wang G."/>
        </authorList>
    </citation>
    <scope>NUCLEOTIDE SEQUENCE [LARGE SCALE GENOMIC DNA]</scope>
    <source>
        <strain evidence="4 5">MCCC 1K00260</strain>
    </source>
</reference>
<dbReference type="GO" id="GO:0005829">
    <property type="term" value="C:cytosol"/>
    <property type="evidence" value="ECO:0007669"/>
    <property type="project" value="TreeGrafter"/>
</dbReference>
<evidence type="ECO:0000259" key="3">
    <source>
        <dbReference type="Pfam" id="PF19278"/>
    </source>
</evidence>
<dbReference type="InterPro" id="IPR045079">
    <property type="entry name" value="Oxoprolinase-like"/>
</dbReference>